<keyword evidence="2" id="KW-0479">Metal-binding</keyword>
<dbReference type="SUPFAM" id="SSF48613">
    <property type="entry name" value="Heme oxygenase-like"/>
    <property type="match status" value="1"/>
</dbReference>
<dbReference type="InterPro" id="IPR002051">
    <property type="entry name" value="Haem_Oase"/>
</dbReference>
<keyword evidence="3" id="KW-0408">Iron</keyword>
<dbReference type="PRINTS" id="PR00088">
    <property type="entry name" value="HAEMOXYGNASE"/>
</dbReference>
<dbReference type="CDD" id="cd19165">
    <property type="entry name" value="HemeO"/>
    <property type="match status" value="1"/>
</dbReference>
<feature type="compositionally biased region" description="Polar residues" evidence="4">
    <location>
        <begin position="136"/>
        <end position="155"/>
    </location>
</feature>
<dbReference type="PANTHER" id="PTHR10720">
    <property type="entry name" value="HEME OXYGENASE"/>
    <property type="match status" value="1"/>
</dbReference>
<reference evidence="5 6" key="1">
    <citation type="journal article" date="2015" name="Plant Cell">
        <title>Oil accumulation by the oleaginous diatom Fistulifera solaris as revealed by the genome and transcriptome.</title>
        <authorList>
            <person name="Tanaka T."/>
            <person name="Maeda Y."/>
            <person name="Veluchamy A."/>
            <person name="Tanaka M."/>
            <person name="Abida H."/>
            <person name="Marechal E."/>
            <person name="Bowler C."/>
            <person name="Muto M."/>
            <person name="Sunaga Y."/>
            <person name="Tanaka M."/>
            <person name="Yoshino T."/>
            <person name="Taniguchi T."/>
            <person name="Fukuda Y."/>
            <person name="Nemoto M."/>
            <person name="Matsumoto M."/>
            <person name="Wong P.S."/>
            <person name="Aburatani S."/>
            <person name="Fujibuchi W."/>
        </authorList>
    </citation>
    <scope>NUCLEOTIDE SEQUENCE [LARGE SCALE GENOMIC DNA]</scope>
    <source>
        <strain evidence="5 6">JPCC DA0580</strain>
    </source>
</reference>
<evidence type="ECO:0000256" key="1">
    <source>
        <dbReference type="ARBA" id="ARBA00022617"/>
    </source>
</evidence>
<organism evidence="5 6">
    <name type="scientific">Fistulifera solaris</name>
    <name type="common">Oleaginous diatom</name>
    <dbReference type="NCBI Taxonomy" id="1519565"/>
    <lineage>
        <taxon>Eukaryota</taxon>
        <taxon>Sar</taxon>
        <taxon>Stramenopiles</taxon>
        <taxon>Ochrophyta</taxon>
        <taxon>Bacillariophyta</taxon>
        <taxon>Bacillariophyceae</taxon>
        <taxon>Bacillariophycidae</taxon>
        <taxon>Naviculales</taxon>
        <taxon>Naviculaceae</taxon>
        <taxon>Fistulifera</taxon>
    </lineage>
</organism>
<keyword evidence="1" id="KW-0349">Heme</keyword>
<dbReference type="GO" id="GO:0006979">
    <property type="term" value="P:response to oxidative stress"/>
    <property type="evidence" value="ECO:0007669"/>
    <property type="project" value="TreeGrafter"/>
</dbReference>
<evidence type="ECO:0000313" key="5">
    <source>
        <dbReference type="EMBL" id="GAX20371.1"/>
    </source>
</evidence>
<dbReference type="EC" id="1.14.14.18" evidence="5"/>
<dbReference type="GO" id="GO:0046872">
    <property type="term" value="F:metal ion binding"/>
    <property type="evidence" value="ECO:0007669"/>
    <property type="project" value="UniProtKB-KW"/>
</dbReference>
<gene>
    <name evidence="5" type="ORF">FisN_9Hh083</name>
</gene>
<feature type="region of interest" description="Disordered" evidence="4">
    <location>
        <begin position="131"/>
        <end position="155"/>
    </location>
</feature>
<dbReference type="Proteomes" id="UP000198406">
    <property type="component" value="Unassembled WGS sequence"/>
</dbReference>
<dbReference type="Pfam" id="PF01126">
    <property type="entry name" value="Heme_oxygenase"/>
    <property type="match status" value="1"/>
</dbReference>
<dbReference type="InterPro" id="IPR016053">
    <property type="entry name" value="Haem_Oase-like"/>
</dbReference>
<dbReference type="InterPro" id="IPR016084">
    <property type="entry name" value="Haem_Oase-like_multi-hlx"/>
</dbReference>
<dbReference type="EMBL" id="BDSP01000147">
    <property type="protein sequence ID" value="GAX20371.1"/>
    <property type="molecule type" value="Genomic_DNA"/>
</dbReference>
<dbReference type="GO" id="GO:0042167">
    <property type="term" value="P:heme catabolic process"/>
    <property type="evidence" value="ECO:0007669"/>
    <property type="project" value="TreeGrafter"/>
</dbReference>
<sequence>MSSTTTTTESSCPYATLPKQTKQDWQQCPVFAQGTCPFKDAKDAQQIQQKLQQLPASHLQNNSFLQLLQDLQQRHVDTTKGEGPGVSFREALEQMSLAAIMAGLIECEEGDNEEEKLEQHEENRVIDASVSVDPPANTTSAPQQHSSLSESLKTGTARSHQAAENVHFVKNFIQGKIDRDLYAAMVGMLYHVYLILEQCLDRVAPQYFASCHFPHELRRTETLEQDVDYWWGSKLPPVTPATQDYIHRLHHIAETDPLLLLAHAYTRYLGDLSGGKVLARVARRALSLNKTNEGLEFYHFEQISSMKLFKDQYRQALDALPLTEEQIQRIVAEANVAFCLNMRLFEELDVQANVPGATVRPLEDALAYASQAAVSEVAASSDECPFLKTKQQHLTADTTAKRCPWPFVFAHDPAQGMKDWQTWVVLGLFLCWMWNMMLQSKVLE</sequence>
<name>A0A1Z5K2T1_FISSO</name>
<evidence type="ECO:0000256" key="4">
    <source>
        <dbReference type="SAM" id="MobiDB-lite"/>
    </source>
</evidence>
<keyword evidence="6" id="KW-1185">Reference proteome</keyword>
<keyword evidence="5" id="KW-0560">Oxidoreductase</keyword>
<dbReference type="Gene3D" id="1.20.910.10">
    <property type="entry name" value="Heme oxygenase-like"/>
    <property type="match status" value="1"/>
</dbReference>
<comment type="caution">
    <text evidence="5">The sequence shown here is derived from an EMBL/GenBank/DDBJ whole genome shotgun (WGS) entry which is preliminary data.</text>
</comment>
<dbReference type="GO" id="GO:0004392">
    <property type="term" value="F:heme oxygenase (decyclizing) activity"/>
    <property type="evidence" value="ECO:0007669"/>
    <property type="project" value="UniProtKB-EC"/>
</dbReference>
<dbReference type="GO" id="GO:0020037">
    <property type="term" value="F:heme binding"/>
    <property type="evidence" value="ECO:0007669"/>
    <property type="project" value="TreeGrafter"/>
</dbReference>
<protein>
    <submittedName>
        <fullName evidence="5">Heme oxygenase 1</fullName>
        <ecNumber evidence="5">1.14.14.18</ecNumber>
    </submittedName>
</protein>
<dbReference type="OrthoDB" id="652091at2759"/>
<dbReference type="PANTHER" id="PTHR10720:SF0">
    <property type="entry name" value="HEME OXYGENASE"/>
    <property type="match status" value="1"/>
</dbReference>
<dbReference type="GO" id="GO:0006788">
    <property type="term" value="P:heme oxidation"/>
    <property type="evidence" value="ECO:0007669"/>
    <property type="project" value="InterPro"/>
</dbReference>
<dbReference type="AlphaFoldDB" id="A0A1Z5K2T1"/>
<dbReference type="InParanoid" id="A0A1Z5K2T1"/>
<evidence type="ECO:0000256" key="3">
    <source>
        <dbReference type="ARBA" id="ARBA00023004"/>
    </source>
</evidence>
<evidence type="ECO:0000313" key="6">
    <source>
        <dbReference type="Proteomes" id="UP000198406"/>
    </source>
</evidence>
<evidence type="ECO:0000256" key="2">
    <source>
        <dbReference type="ARBA" id="ARBA00022723"/>
    </source>
</evidence>
<proteinExistence type="predicted"/>
<accession>A0A1Z5K2T1</accession>